<proteinExistence type="predicted"/>
<dbReference type="SUPFAM" id="SSF52821">
    <property type="entry name" value="Rhodanese/Cell cycle control phosphatase"/>
    <property type="match status" value="1"/>
</dbReference>
<dbReference type="PANTHER" id="PTHR43031">
    <property type="entry name" value="FAD-DEPENDENT OXIDOREDUCTASE"/>
    <property type="match status" value="1"/>
</dbReference>
<dbReference type="RefSeq" id="WP_004804385.1">
    <property type="nucleotide sequence ID" value="NZ_KB446651.1"/>
</dbReference>
<dbReference type="BioCyc" id="ECAT999415-HMP:GTTI-1909-MONOMER"/>
<gene>
    <name evidence="3" type="ORF">HMPREF9943_01844</name>
</gene>
<evidence type="ECO:0000313" key="3">
    <source>
        <dbReference type="EMBL" id="EMD15897.1"/>
    </source>
</evidence>
<dbReference type="InterPro" id="IPR050229">
    <property type="entry name" value="GlpE_sulfurtransferase"/>
</dbReference>
<dbReference type="Pfam" id="PF00581">
    <property type="entry name" value="Rhodanese"/>
    <property type="match status" value="1"/>
</dbReference>
<evidence type="ECO:0000259" key="2">
    <source>
        <dbReference type="PROSITE" id="PS50206"/>
    </source>
</evidence>
<dbReference type="eggNOG" id="COG0607">
    <property type="taxonomic scope" value="Bacteria"/>
</dbReference>
<feature type="signal peptide" evidence="1">
    <location>
        <begin position="1"/>
        <end position="19"/>
    </location>
</feature>
<dbReference type="EMBL" id="AGEJ01000028">
    <property type="protein sequence ID" value="EMD15897.1"/>
    <property type="molecule type" value="Genomic_DNA"/>
</dbReference>
<protein>
    <recommendedName>
        <fullName evidence="2">Rhodanese domain-containing protein</fullName>
    </recommendedName>
</protein>
<dbReference type="InterPro" id="IPR036873">
    <property type="entry name" value="Rhodanese-like_dom_sf"/>
</dbReference>
<dbReference type="SMART" id="SM00450">
    <property type="entry name" value="RHOD"/>
    <property type="match status" value="1"/>
</dbReference>
<keyword evidence="1" id="KW-0732">Signal</keyword>
<dbReference type="AlphaFoldDB" id="M2P6J8"/>
<feature type="domain" description="Rhodanese" evidence="2">
    <location>
        <begin position="37"/>
        <end position="123"/>
    </location>
</feature>
<reference evidence="3 4" key="1">
    <citation type="submission" date="2013-02" db="EMBL/GenBank/DDBJ databases">
        <title>The Genome Sequence of Lactobacillus catenaformis F0143.</title>
        <authorList>
            <consortium name="The Broad Institute Genome Sequencing Platform"/>
            <person name="Earl A."/>
            <person name="Ward D."/>
            <person name="Feldgarden M."/>
            <person name="Gevers D."/>
            <person name="Izard J."/>
            <person name="Blanton J.M."/>
            <person name="Mathney J."/>
            <person name="Dewhirst F.E."/>
            <person name="Young S.K."/>
            <person name="Zeng Q."/>
            <person name="Gargeya S."/>
            <person name="Fitzgerald M."/>
            <person name="Haas B."/>
            <person name="Abouelleil A."/>
            <person name="Alvarado L."/>
            <person name="Arachchi H.M."/>
            <person name="Berlin A."/>
            <person name="Chapman S.B."/>
            <person name="Gearin G."/>
            <person name="Goldberg J."/>
            <person name="Griggs A."/>
            <person name="Gujja S."/>
            <person name="Hansen M."/>
            <person name="Heiman D."/>
            <person name="Howarth C."/>
            <person name="Larimer J."/>
            <person name="Lui A."/>
            <person name="MacDonald P.J.P."/>
            <person name="McCowen C."/>
            <person name="Montmayeur A."/>
            <person name="Murphy C."/>
            <person name="Neiman D."/>
            <person name="Pearson M."/>
            <person name="Priest M."/>
            <person name="Roberts A."/>
            <person name="Saif S."/>
            <person name="Shea T."/>
            <person name="Sisk P."/>
            <person name="Stolte C."/>
            <person name="Sykes S."/>
            <person name="Wortman J."/>
            <person name="Nusbaum C."/>
            <person name="Birren B."/>
        </authorList>
    </citation>
    <scope>NUCLEOTIDE SEQUENCE [LARGE SCALE GENOMIC DNA]</scope>
    <source>
        <strain evidence="3 4">OT 569</strain>
    </source>
</reference>
<dbReference type="STRING" id="999415.HMPREF9943_01844"/>
<accession>M2P6J8</accession>
<evidence type="ECO:0000313" key="4">
    <source>
        <dbReference type="Proteomes" id="UP000011758"/>
    </source>
</evidence>
<keyword evidence="4" id="KW-1185">Reference proteome</keyword>
<dbReference type="PANTHER" id="PTHR43031:SF1">
    <property type="entry name" value="PYRIDINE NUCLEOTIDE-DISULPHIDE OXIDOREDUCTASE"/>
    <property type="match status" value="1"/>
</dbReference>
<sequence length="127" mass="14708">MKRLLLIMSILFFLFGCTANKTKINQITQEEAYHKMKKENVIILDVRTSEEYQSGYIKNAININVDDLEKLAEKQIPDKNKTILVYCRSGNRSKRAAIILMNLGYKNVYDFGGINTWTYGIENYKGD</sequence>
<evidence type="ECO:0000256" key="1">
    <source>
        <dbReference type="SAM" id="SignalP"/>
    </source>
</evidence>
<dbReference type="PROSITE" id="PS50206">
    <property type="entry name" value="RHODANESE_3"/>
    <property type="match status" value="1"/>
</dbReference>
<dbReference type="OrthoDB" id="9800872at2"/>
<dbReference type="Gene3D" id="3.40.250.10">
    <property type="entry name" value="Rhodanese-like domain"/>
    <property type="match status" value="1"/>
</dbReference>
<dbReference type="PROSITE" id="PS51257">
    <property type="entry name" value="PROKAR_LIPOPROTEIN"/>
    <property type="match status" value="1"/>
</dbReference>
<comment type="caution">
    <text evidence="3">The sequence shown here is derived from an EMBL/GenBank/DDBJ whole genome shotgun (WGS) entry which is preliminary data.</text>
</comment>
<name>M2P6J8_9FIRM</name>
<feature type="chain" id="PRO_5038849677" description="Rhodanese domain-containing protein" evidence="1">
    <location>
        <begin position="20"/>
        <end position="127"/>
    </location>
</feature>
<dbReference type="Proteomes" id="UP000011758">
    <property type="component" value="Unassembled WGS sequence"/>
</dbReference>
<dbReference type="CDD" id="cd00158">
    <property type="entry name" value="RHOD"/>
    <property type="match status" value="1"/>
</dbReference>
<organism evidence="3 4">
    <name type="scientific">Eggerthia catenaformis OT 569 = DSM 20559</name>
    <dbReference type="NCBI Taxonomy" id="999415"/>
    <lineage>
        <taxon>Bacteria</taxon>
        <taxon>Bacillati</taxon>
        <taxon>Bacillota</taxon>
        <taxon>Erysipelotrichia</taxon>
        <taxon>Erysipelotrichales</taxon>
        <taxon>Coprobacillaceae</taxon>
        <taxon>Eggerthia</taxon>
    </lineage>
</organism>
<dbReference type="InterPro" id="IPR001763">
    <property type="entry name" value="Rhodanese-like_dom"/>
</dbReference>